<evidence type="ECO:0000256" key="2">
    <source>
        <dbReference type="SAM" id="Phobius"/>
    </source>
</evidence>
<dbReference type="RefSeq" id="XP_070869108.1">
    <property type="nucleotide sequence ID" value="XM_071008852.1"/>
</dbReference>
<gene>
    <name evidence="3" type="ORF">VTJ83DRAFT_2568</name>
</gene>
<sequence>MDSVAKILRRDGEGEKPIDNDASLIKLLIALISLTFAGLVALAALMLVRRHRRKQQQRMMRETLPSYEDVKKTGNHRRLTITTSGGNGRSSVIVVNGGNGSPMLANPNSPPHSPDNVPQIHITFPDEQDEQGRPKSGRVVVVRVGETSIGLEPLQDEQLPAYEKESSSQFYSIDMEKIGGLKEKEYN</sequence>
<dbReference type="Proteomes" id="UP001600064">
    <property type="component" value="Unassembled WGS sequence"/>
</dbReference>
<feature type="transmembrane region" description="Helical" evidence="2">
    <location>
        <begin position="27"/>
        <end position="48"/>
    </location>
</feature>
<accession>A0ABR4DJ80</accession>
<dbReference type="GeneID" id="98123496"/>
<organism evidence="3 4">
    <name type="scientific">Remersonia thermophila</name>
    <dbReference type="NCBI Taxonomy" id="72144"/>
    <lineage>
        <taxon>Eukaryota</taxon>
        <taxon>Fungi</taxon>
        <taxon>Dikarya</taxon>
        <taxon>Ascomycota</taxon>
        <taxon>Pezizomycotina</taxon>
        <taxon>Sordariomycetes</taxon>
        <taxon>Sordariomycetidae</taxon>
        <taxon>Sordariales</taxon>
        <taxon>Sordariales incertae sedis</taxon>
        <taxon>Remersonia</taxon>
    </lineage>
</organism>
<name>A0ABR4DJ80_9PEZI</name>
<dbReference type="EMBL" id="JAZGUE010000002">
    <property type="protein sequence ID" value="KAL2270384.1"/>
    <property type="molecule type" value="Genomic_DNA"/>
</dbReference>
<comment type="caution">
    <text evidence="3">The sequence shown here is derived from an EMBL/GenBank/DDBJ whole genome shotgun (WGS) entry which is preliminary data.</text>
</comment>
<reference evidence="3 4" key="1">
    <citation type="journal article" date="2024" name="Commun. Biol.">
        <title>Comparative genomic analysis of thermophilic fungi reveals convergent evolutionary adaptations and gene losses.</title>
        <authorList>
            <person name="Steindorff A.S."/>
            <person name="Aguilar-Pontes M.V."/>
            <person name="Robinson A.J."/>
            <person name="Andreopoulos B."/>
            <person name="LaButti K."/>
            <person name="Kuo A."/>
            <person name="Mondo S."/>
            <person name="Riley R."/>
            <person name="Otillar R."/>
            <person name="Haridas S."/>
            <person name="Lipzen A."/>
            <person name="Grimwood J."/>
            <person name="Schmutz J."/>
            <person name="Clum A."/>
            <person name="Reid I.D."/>
            <person name="Moisan M.C."/>
            <person name="Butler G."/>
            <person name="Nguyen T.T.M."/>
            <person name="Dewar K."/>
            <person name="Conant G."/>
            <person name="Drula E."/>
            <person name="Henrissat B."/>
            <person name="Hansel C."/>
            <person name="Singer S."/>
            <person name="Hutchinson M.I."/>
            <person name="de Vries R.P."/>
            <person name="Natvig D.O."/>
            <person name="Powell A.J."/>
            <person name="Tsang A."/>
            <person name="Grigoriev I.V."/>
        </authorList>
    </citation>
    <scope>NUCLEOTIDE SEQUENCE [LARGE SCALE GENOMIC DNA]</scope>
    <source>
        <strain evidence="3 4">ATCC 22073</strain>
    </source>
</reference>
<keyword evidence="4" id="KW-1185">Reference proteome</keyword>
<keyword evidence="2" id="KW-1133">Transmembrane helix</keyword>
<feature type="region of interest" description="Disordered" evidence="1">
    <location>
        <begin position="79"/>
        <end position="137"/>
    </location>
</feature>
<protein>
    <submittedName>
        <fullName evidence="3">Uncharacterized protein</fullName>
    </submittedName>
</protein>
<evidence type="ECO:0000313" key="3">
    <source>
        <dbReference type="EMBL" id="KAL2270384.1"/>
    </source>
</evidence>
<keyword evidence="2" id="KW-0812">Transmembrane</keyword>
<keyword evidence="2" id="KW-0472">Membrane</keyword>
<evidence type="ECO:0000256" key="1">
    <source>
        <dbReference type="SAM" id="MobiDB-lite"/>
    </source>
</evidence>
<proteinExistence type="predicted"/>
<evidence type="ECO:0000313" key="4">
    <source>
        <dbReference type="Proteomes" id="UP001600064"/>
    </source>
</evidence>